<dbReference type="AlphaFoldDB" id="A0A397JBS0"/>
<keyword evidence="1" id="KW-0472">Membrane</keyword>
<protein>
    <submittedName>
        <fullName evidence="2">Uncharacterized protein</fullName>
    </submittedName>
</protein>
<keyword evidence="3" id="KW-1185">Reference proteome</keyword>
<reference evidence="2 3" key="1">
    <citation type="submission" date="2018-08" db="EMBL/GenBank/DDBJ databases">
        <title>Genome and evolution of the arbuscular mycorrhizal fungus Diversispora epigaea (formerly Glomus versiforme) and its bacterial endosymbionts.</title>
        <authorList>
            <person name="Sun X."/>
            <person name="Fei Z."/>
            <person name="Harrison M."/>
        </authorList>
    </citation>
    <scope>NUCLEOTIDE SEQUENCE [LARGE SCALE GENOMIC DNA]</scope>
    <source>
        <strain evidence="2 3">IT104</strain>
    </source>
</reference>
<dbReference type="OrthoDB" id="642895at2759"/>
<sequence>MDLSDRLRLHFDQLENLRGKMKSFENDNQVRKDIKRLYGEMKIPVEKRIYFLNLEIERLREIMRAIIQKYNWLIFGINGLFLNMSVMNFSRAYKKLTDEIYE</sequence>
<organism evidence="2 3">
    <name type="scientific">Diversispora epigaea</name>
    <dbReference type="NCBI Taxonomy" id="1348612"/>
    <lineage>
        <taxon>Eukaryota</taxon>
        <taxon>Fungi</taxon>
        <taxon>Fungi incertae sedis</taxon>
        <taxon>Mucoromycota</taxon>
        <taxon>Glomeromycotina</taxon>
        <taxon>Glomeromycetes</taxon>
        <taxon>Diversisporales</taxon>
        <taxon>Diversisporaceae</taxon>
        <taxon>Diversispora</taxon>
    </lineage>
</organism>
<gene>
    <name evidence="2" type="ORF">Glove_60g166</name>
</gene>
<evidence type="ECO:0000256" key="1">
    <source>
        <dbReference type="SAM" id="Phobius"/>
    </source>
</evidence>
<evidence type="ECO:0000313" key="3">
    <source>
        <dbReference type="Proteomes" id="UP000266861"/>
    </source>
</evidence>
<evidence type="ECO:0000313" key="2">
    <source>
        <dbReference type="EMBL" id="RHZ85785.1"/>
    </source>
</evidence>
<accession>A0A397JBS0</accession>
<proteinExistence type="predicted"/>
<feature type="transmembrane region" description="Helical" evidence="1">
    <location>
        <begin position="70"/>
        <end position="89"/>
    </location>
</feature>
<keyword evidence="1" id="KW-1133">Transmembrane helix</keyword>
<dbReference type="EMBL" id="PQFF01000057">
    <property type="protein sequence ID" value="RHZ85785.1"/>
    <property type="molecule type" value="Genomic_DNA"/>
</dbReference>
<comment type="caution">
    <text evidence="2">The sequence shown here is derived from an EMBL/GenBank/DDBJ whole genome shotgun (WGS) entry which is preliminary data.</text>
</comment>
<dbReference type="Proteomes" id="UP000266861">
    <property type="component" value="Unassembled WGS sequence"/>
</dbReference>
<keyword evidence="1" id="KW-0812">Transmembrane</keyword>
<name>A0A397JBS0_9GLOM</name>